<dbReference type="PRINTS" id="PR00992">
    <property type="entry name" value="ALARACEMASE"/>
</dbReference>
<keyword evidence="10" id="KW-1185">Reference proteome</keyword>
<dbReference type="Gene3D" id="3.20.20.10">
    <property type="entry name" value="Alanine racemase"/>
    <property type="match status" value="1"/>
</dbReference>
<dbReference type="PANTHER" id="PTHR30511">
    <property type="entry name" value="ALANINE RACEMASE"/>
    <property type="match status" value="1"/>
</dbReference>
<dbReference type="InterPro" id="IPR029066">
    <property type="entry name" value="PLP-binding_barrel"/>
</dbReference>
<comment type="caution">
    <text evidence="9">The sequence shown here is derived from an EMBL/GenBank/DDBJ whole genome shotgun (WGS) entry which is preliminary data.</text>
</comment>
<dbReference type="InterPro" id="IPR001608">
    <property type="entry name" value="Ala_racemase_N"/>
</dbReference>
<dbReference type="Proteomes" id="UP000465601">
    <property type="component" value="Unassembled WGS sequence"/>
</dbReference>
<dbReference type="InterPro" id="IPR000821">
    <property type="entry name" value="Ala_racemase"/>
</dbReference>
<dbReference type="InterPro" id="IPR011079">
    <property type="entry name" value="Ala_racemase_C"/>
</dbReference>
<dbReference type="RefSeq" id="WP_151864375.1">
    <property type="nucleotide sequence ID" value="NZ_WBZB01000002.1"/>
</dbReference>
<evidence type="ECO:0000256" key="2">
    <source>
        <dbReference type="ARBA" id="ARBA00001933"/>
    </source>
</evidence>
<evidence type="ECO:0000256" key="4">
    <source>
        <dbReference type="ARBA" id="ARBA00023235"/>
    </source>
</evidence>
<dbReference type="SMART" id="SM01005">
    <property type="entry name" value="Ala_racemase_C"/>
    <property type="match status" value="1"/>
</dbReference>
<dbReference type="Pfam" id="PF01168">
    <property type="entry name" value="Ala_racemase_N"/>
    <property type="match status" value="1"/>
</dbReference>
<feature type="domain" description="Alanine racemase C-terminal" evidence="8">
    <location>
        <begin position="249"/>
        <end position="376"/>
    </location>
</feature>
<reference evidence="9 10" key="1">
    <citation type="submission" date="2019-10" db="EMBL/GenBank/DDBJ databases">
        <title>Alkaliphilus serpentinus sp. nov. and Alkaliphilus pronyensis sp. nov., two novel anaerobic alkaliphilic species isolated from the serpentinized-hosted hydrothermal field of the Prony Bay (New Caledonia).</title>
        <authorList>
            <person name="Postec A."/>
        </authorList>
    </citation>
    <scope>NUCLEOTIDE SEQUENCE [LARGE SCALE GENOMIC DNA]</scope>
    <source>
        <strain evidence="9 10">LacT</strain>
    </source>
</reference>
<feature type="modified residue" description="N6-(pyridoxal phosphate)lysine" evidence="5 6">
    <location>
        <position position="41"/>
    </location>
</feature>
<dbReference type="SUPFAM" id="SSF50621">
    <property type="entry name" value="Alanine racemase C-terminal domain-like"/>
    <property type="match status" value="1"/>
</dbReference>
<dbReference type="GO" id="GO:0008784">
    <property type="term" value="F:alanine racemase activity"/>
    <property type="evidence" value="ECO:0007669"/>
    <property type="project" value="UniProtKB-UniRule"/>
</dbReference>
<keyword evidence="4 5" id="KW-0413">Isomerase</keyword>
<proteinExistence type="inferred from homology"/>
<protein>
    <recommendedName>
        <fullName evidence="5">Alanine racemase</fullName>
        <ecNumber evidence="5">5.1.1.1</ecNumber>
    </recommendedName>
</protein>
<dbReference type="GO" id="GO:0005829">
    <property type="term" value="C:cytosol"/>
    <property type="evidence" value="ECO:0007669"/>
    <property type="project" value="TreeGrafter"/>
</dbReference>
<evidence type="ECO:0000256" key="1">
    <source>
        <dbReference type="ARBA" id="ARBA00000316"/>
    </source>
</evidence>
<dbReference type="EC" id="5.1.1.1" evidence="5"/>
<accession>A0A833MFF8</accession>
<dbReference type="GO" id="GO:0009252">
    <property type="term" value="P:peptidoglycan biosynthetic process"/>
    <property type="evidence" value="ECO:0007669"/>
    <property type="project" value="TreeGrafter"/>
</dbReference>
<evidence type="ECO:0000259" key="8">
    <source>
        <dbReference type="SMART" id="SM01005"/>
    </source>
</evidence>
<comment type="cofactor">
    <cofactor evidence="2 5 6">
        <name>pyridoxal 5'-phosphate</name>
        <dbReference type="ChEBI" id="CHEBI:597326"/>
    </cofactor>
</comment>
<feature type="active site" description="Proton acceptor; specific for D-alanine" evidence="5">
    <location>
        <position position="41"/>
    </location>
</feature>
<dbReference type="AlphaFoldDB" id="A0A833MFF8"/>
<dbReference type="EMBL" id="WBZB01000002">
    <property type="protein sequence ID" value="KAB3533558.1"/>
    <property type="molecule type" value="Genomic_DNA"/>
</dbReference>
<comment type="catalytic activity">
    <reaction evidence="1 5">
        <text>L-alanine = D-alanine</text>
        <dbReference type="Rhea" id="RHEA:20249"/>
        <dbReference type="ChEBI" id="CHEBI:57416"/>
        <dbReference type="ChEBI" id="CHEBI:57972"/>
        <dbReference type="EC" id="5.1.1.1"/>
    </reaction>
</comment>
<evidence type="ECO:0000313" key="9">
    <source>
        <dbReference type="EMBL" id="KAB3533558.1"/>
    </source>
</evidence>
<evidence type="ECO:0000256" key="3">
    <source>
        <dbReference type="ARBA" id="ARBA00022898"/>
    </source>
</evidence>
<feature type="active site" description="Proton acceptor; specific for L-alanine" evidence="5">
    <location>
        <position position="270"/>
    </location>
</feature>
<dbReference type="Pfam" id="PF00842">
    <property type="entry name" value="Ala_racemase_C"/>
    <property type="match status" value="1"/>
</dbReference>
<evidence type="ECO:0000313" key="10">
    <source>
        <dbReference type="Proteomes" id="UP000465601"/>
    </source>
</evidence>
<name>A0A833MFF8_9FIRM</name>
<dbReference type="PANTHER" id="PTHR30511:SF0">
    <property type="entry name" value="ALANINE RACEMASE, CATABOLIC-RELATED"/>
    <property type="match status" value="1"/>
</dbReference>
<dbReference type="InterPro" id="IPR009006">
    <property type="entry name" value="Ala_racemase/Decarboxylase_C"/>
</dbReference>
<dbReference type="PROSITE" id="PS00395">
    <property type="entry name" value="ALANINE_RACEMASE"/>
    <property type="match status" value="1"/>
</dbReference>
<dbReference type="UniPathway" id="UPA00042">
    <property type="reaction ID" value="UER00497"/>
</dbReference>
<evidence type="ECO:0000256" key="6">
    <source>
        <dbReference type="PIRSR" id="PIRSR600821-50"/>
    </source>
</evidence>
<keyword evidence="3 5" id="KW-0663">Pyridoxal phosphate</keyword>
<dbReference type="InterPro" id="IPR020622">
    <property type="entry name" value="Ala_racemase_pyridoxalP-BS"/>
</dbReference>
<comment type="pathway">
    <text evidence="5">Amino-acid biosynthesis; D-alanine biosynthesis; D-alanine from L-alanine: step 1/1.</text>
</comment>
<feature type="binding site" evidence="5 7">
    <location>
        <position position="139"/>
    </location>
    <ligand>
        <name>substrate</name>
    </ligand>
</feature>
<organism evidence="9 10">
    <name type="scientific">Alkaliphilus serpentinus</name>
    <dbReference type="NCBI Taxonomy" id="1482731"/>
    <lineage>
        <taxon>Bacteria</taxon>
        <taxon>Bacillati</taxon>
        <taxon>Bacillota</taxon>
        <taxon>Clostridia</taxon>
        <taxon>Peptostreptococcales</taxon>
        <taxon>Natronincolaceae</taxon>
        <taxon>Alkaliphilus</taxon>
    </lineage>
</organism>
<dbReference type="SUPFAM" id="SSF51419">
    <property type="entry name" value="PLP-binding barrel"/>
    <property type="match status" value="1"/>
</dbReference>
<feature type="binding site" evidence="5 7">
    <location>
        <position position="318"/>
    </location>
    <ligand>
        <name>substrate</name>
    </ligand>
</feature>
<gene>
    <name evidence="9" type="primary">alr</name>
    <name evidence="9" type="ORF">F8153_00460</name>
</gene>
<dbReference type="FunFam" id="2.40.37.10:FF:000006">
    <property type="entry name" value="Alanine racemase"/>
    <property type="match status" value="1"/>
</dbReference>
<dbReference type="GO" id="GO:0030632">
    <property type="term" value="P:D-alanine biosynthetic process"/>
    <property type="evidence" value="ECO:0007669"/>
    <property type="project" value="UniProtKB-UniRule"/>
</dbReference>
<comment type="similarity">
    <text evidence="5">Belongs to the alanine racemase family.</text>
</comment>
<dbReference type="Gene3D" id="2.40.37.10">
    <property type="entry name" value="Lyase, Ornithine Decarboxylase, Chain A, domain 1"/>
    <property type="match status" value="1"/>
</dbReference>
<dbReference type="FunFam" id="3.20.20.10:FF:000002">
    <property type="entry name" value="Alanine racemase"/>
    <property type="match status" value="1"/>
</dbReference>
<dbReference type="GO" id="GO:0030170">
    <property type="term" value="F:pyridoxal phosphate binding"/>
    <property type="evidence" value="ECO:0007669"/>
    <property type="project" value="UniProtKB-UniRule"/>
</dbReference>
<sequence length="390" mass="43443">MEKLGDLRPVWAEINLDNLKNNIKEIRRVVKEEAKVCAVIKADGYGHGAAEIAQTLLDNGADRLAVATLSEGIQLRRKGIDASLLILGYTPEEQGKHLLDYNLIQTVYSLQQGKALSKIAEAENKHIKLHIKIDTGMSRLGLQANEDSVEIIEDLFKLPNVIVEGIYTHFAVADEVDKTYTWKQYNLFMGLVEALEAKGIFIPIKHVSNSAAIIDLPEMNLDMVRAGIMLYGLYPSKEVNHQAVKLKQVMSLKARVSHVKMVEANQGISYGHIYKTSEKKQIITLPIGYADGFTRMLTNKATVTLKGKQIPIVGRICMDQCMADASGIEVHQGDQVVLFGEDSDLYNTVDDVAEKLGTINYEVVCMIGKRVPRVYLENNNLLHIKDSLLE</sequence>
<dbReference type="OrthoDB" id="9813814at2"/>
<evidence type="ECO:0000256" key="7">
    <source>
        <dbReference type="PIRSR" id="PIRSR600821-52"/>
    </source>
</evidence>
<dbReference type="NCBIfam" id="TIGR00492">
    <property type="entry name" value="alr"/>
    <property type="match status" value="1"/>
</dbReference>
<comment type="function">
    <text evidence="5">Catalyzes the interconversion of L-alanine and D-alanine. May also act on other amino acids.</text>
</comment>
<dbReference type="CDD" id="cd00430">
    <property type="entry name" value="PLPDE_III_AR"/>
    <property type="match status" value="1"/>
</dbReference>
<dbReference type="HAMAP" id="MF_01201">
    <property type="entry name" value="Ala_racemase"/>
    <property type="match status" value="1"/>
</dbReference>
<evidence type="ECO:0000256" key="5">
    <source>
        <dbReference type="HAMAP-Rule" id="MF_01201"/>
    </source>
</evidence>